<dbReference type="GO" id="GO:0003676">
    <property type="term" value="F:nucleic acid binding"/>
    <property type="evidence" value="ECO:0007669"/>
    <property type="project" value="InterPro"/>
</dbReference>
<evidence type="ECO:0000259" key="2">
    <source>
        <dbReference type="Pfam" id="PF01844"/>
    </source>
</evidence>
<feature type="coiled-coil region" evidence="1">
    <location>
        <begin position="151"/>
        <end position="185"/>
    </location>
</feature>
<reference evidence="3 4" key="1">
    <citation type="submission" date="2016-10" db="EMBL/GenBank/DDBJ databases">
        <authorList>
            <person name="Varghese N."/>
            <person name="Submissions S."/>
        </authorList>
    </citation>
    <scope>NUCLEOTIDE SEQUENCE [LARGE SCALE GENOMIC DNA]</scope>
    <source>
        <strain evidence="3 4">DSM 16643</strain>
    </source>
</reference>
<dbReference type="RefSeq" id="WP_188118052.1">
    <property type="nucleotide sequence ID" value="NZ_FMXB01000004.1"/>
</dbReference>
<protein>
    <submittedName>
        <fullName evidence="3">HNH endonuclease</fullName>
    </submittedName>
</protein>
<evidence type="ECO:0000313" key="4">
    <source>
        <dbReference type="Proteomes" id="UP000323439"/>
    </source>
</evidence>
<name>A0A1G5VKM2_9EURY</name>
<dbReference type="GO" id="GO:0008270">
    <property type="term" value="F:zinc ion binding"/>
    <property type="evidence" value="ECO:0007669"/>
    <property type="project" value="InterPro"/>
</dbReference>
<dbReference type="InterPro" id="IPR002711">
    <property type="entry name" value="HNH"/>
</dbReference>
<dbReference type="OrthoDB" id="11472at2157"/>
<dbReference type="Gene3D" id="1.10.30.50">
    <property type="match status" value="1"/>
</dbReference>
<keyword evidence="3" id="KW-0378">Hydrolase</keyword>
<keyword evidence="3" id="KW-0255">Endonuclease</keyword>
<evidence type="ECO:0000313" key="3">
    <source>
        <dbReference type="EMBL" id="SDA45615.1"/>
    </source>
</evidence>
<keyword evidence="1" id="KW-0175">Coiled coil</keyword>
<feature type="domain" description="HNH" evidence="2">
    <location>
        <begin position="57"/>
        <end position="101"/>
    </location>
</feature>
<dbReference type="Pfam" id="PF01844">
    <property type="entry name" value="HNH"/>
    <property type="match status" value="1"/>
</dbReference>
<sequence length="188" mass="21901">MIKINVMHIPGELIETEISKHINTADISKMLEAYEESDIMSYLSDWAEQVINRDRNCVVCGSKKNLEAHHVFKVNMYDDAYLDLNNGITLCHSCHEKYHSKYGLDCNIKNLLNFKSEIKDPSHEKLIKNHSKVCNELGILSKKYNTLIKKHESTCSQNKDLEEKNRKLKKKNKKLKRKITKAYVNAFM</sequence>
<dbReference type="Proteomes" id="UP000323439">
    <property type="component" value="Unassembled WGS sequence"/>
</dbReference>
<accession>A0A1G5VKM2</accession>
<evidence type="ECO:0000256" key="1">
    <source>
        <dbReference type="SAM" id="Coils"/>
    </source>
</evidence>
<keyword evidence="4" id="KW-1185">Reference proteome</keyword>
<dbReference type="AlphaFoldDB" id="A0A1G5VKM2"/>
<gene>
    <name evidence="3" type="ORF">SAMN02910315_00641</name>
</gene>
<organism evidence="3 4">
    <name type="scientific">Methanobrevibacter millerae</name>
    <dbReference type="NCBI Taxonomy" id="230361"/>
    <lineage>
        <taxon>Archaea</taxon>
        <taxon>Methanobacteriati</taxon>
        <taxon>Methanobacteriota</taxon>
        <taxon>Methanomada group</taxon>
        <taxon>Methanobacteria</taxon>
        <taxon>Methanobacteriales</taxon>
        <taxon>Methanobacteriaceae</taxon>
        <taxon>Methanobrevibacter</taxon>
    </lineage>
</organism>
<keyword evidence="3" id="KW-0540">Nuclease</keyword>
<dbReference type="GO" id="GO:0004519">
    <property type="term" value="F:endonuclease activity"/>
    <property type="evidence" value="ECO:0007669"/>
    <property type="project" value="UniProtKB-KW"/>
</dbReference>
<dbReference type="EMBL" id="FMXB01000004">
    <property type="protein sequence ID" value="SDA45615.1"/>
    <property type="molecule type" value="Genomic_DNA"/>
</dbReference>
<proteinExistence type="predicted"/>